<dbReference type="InterPro" id="IPR025605">
    <property type="entry name" value="OST-HTH/LOTUS_dom"/>
</dbReference>
<protein>
    <recommendedName>
        <fullName evidence="1">HTH OST-type domain-containing protein</fullName>
    </recommendedName>
</protein>
<keyword evidence="3" id="KW-1185">Reference proteome</keyword>
<proteinExistence type="predicted"/>
<evidence type="ECO:0000313" key="3">
    <source>
        <dbReference type="Proteomes" id="UP000094444"/>
    </source>
</evidence>
<dbReference type="Gene3D" id="3.40.50.1010">
    <property type="entry name" value="5'-nuclease"/>
    <property type="match status" value="1"/>
</dbReference>
<evidence type="ECO:0000313" key="2">
    <source>
        <dbReference type="EMBL" id="POS68537.1"/>
    </source>
</evidence>
<dbReference type="InParanoid" id="A0A2P5HE64"/>
<comment type="caution">
    <text evidence="2">The sequence shown here is derived from an EMBL/GenBank/DDBJ whole genome shotgun (WGS) entry which is preliminary data.</text>
</comment>
<dbReference type="AlphaFoldDB" id="A0A2P5HE64"/>
<reference evidence="2" key="1">
    <citation type="submission" date="2017-09" db="EMBL/GenBank/DDBJ databases">
        <title>Polyketide synthases of a Diaporthe helianthi virulent isolate.</title>
        <authorList>
            <person name="Baroncelli R."/>
        </authorList>
    </citation>
    <scope>NUCLEOTIDE SEQUENCE [LARGE SCALE GENOMIC DNA]</scope>
    <source>
        <strain evidence="2">7/96</strain>
    </source>
</reference>
<gene>
    <name evidence="2" type="ORF">DHEL01_v213069</name>
</gene>
<dbReference type="Pfam" id="PF01936">
    <property type="entry name" value="NYN"/>
    <property type="match status" value="1"/>
</dbReference>
<dbReference type="Pfam" id="PF12872">
    <property type="entry name" value="OST-HTH"/>
    <property type="match status" value="1"/>
</dbReference>
<name>A0A2P5HE64_DIAHE</name>
<evidence type="ECO:0000259" key="1">
    <source>
        <dbReference type="PROSITE" id="PS51644"/>
    </source>
</evidence>
<dbReference type="CDD" id="cd11297">
    <property type="entry name" value="PIN_LabA-like_N_1"/>
    <property type="match status" value="1"/>
</dbReference>
<organism evidence="2 3">
    <name type="scientific">Diaporthe helianthi</name>
    <dbReference type="NCBI Taxonomy" id="158607"/>
    <lineage>
        <taxon>Eukaryota</taxon>
        <taxon>Fungi</taxon>
        <taxon>Dikarya</taxon>
        <taxon>Ascomycota</taxon>
        <taxon>Pezizomycotina</taxon>
        <taxon>Sordariomycetes</taxon>
        <taxon>Sordariomycetidae</taxon>
        <taxon>Diaporthales</taxon>
        <taxon>Diaporthaceae</taxon>
        <taxon>Diaporthe</taxon>
    </lineage>
</organism>
<sequence length="329" mass="34913">MGSDRLALLIDGDNVSAKVITGVLAEVAKHGTASVRRIYGDWTQPNLGPWKKCLLEHSIQPVQQFAYTTGKNATDGAMIIDAMDLLYTGRFDGFCLISSDSDFTRLAVRIREQGLTVYGFGEGKTPRPFVSACDRFYYFHALEAVTPIVANPRPTTLHAIANLAPEPAPEPAAGAAANAGPETAAHTISDAAANAAAQAAADAAADAAERALISTTQRSHTEAVISPTIQPARSGAATGRLDAEALRILRRAVEACADDDGQANLALVGSYLTKQAPDFNAANYGFSKLRELAEASGILDVDLVRRPPSAPICMVRLSDTSHKRPRLFN</sequence>
<dbReference type="PROSITE" id="PS51644">
    <property type="entry name" value="HTH_OST"/>
    <property type="match status" value="1"/>
</dbReference>
<dbReference type="CDD" id="cd10146">
    <property type="entry name" value="LabA_like_C"/>
    <property type="match status" value="1"/>
</dbReference>
<dbReference type="Gene3D" id="3.30.420.610">
    <property type="entry name" value="LOTUS domain-like"/>
    <property type="match status" value="1"/>
</dbReference>
<dbReference type="GO" id="GO:0004540">
    <property type="term" value="F:RNA nuclease activity"/>
    <property type="evidence" value="ECO:0007669"/>
    <property type="project" value="InterPro"/>
</dbReference>
<dbReference type="EMBL" id="MAVT02004316">
    <property type="protein sequence ID" value="POS68537.1"/>
    <property type="molecule type" value="Genomic_DNA"/>
</dbReference>
<dbReference type="PANTHER" id="PTHR35811:SF1">
    <property type="entry name" value="HTH OST-TYPE DOMAIN-CONTAINING PROTEIN"/>
    <property type="match status" value="1"/>
</dbReference>
<dbReference type="PANTHER" id="PTHR35811">
    <property type="entry name" value="SLR1870 PROTEIN"/>
    <property type="match status" value="1"/>
</dbReference>
<dbReference type="Proteomes" id="UP000094444">
    <property type="component" value="Unassembled WGS sequence"/>
</dbReference>
<feature type="domain" description="HTH OST-type" evidence="1">
    <location>
        <begin position="241"/>
        <end position="319"/>
    </location>
</feature>
<accession>A0A2P5HE64</accession>
<dbReference type="InterPro" id="IPR021139">
    <property type="entry name" value="NYN"/>
</dbReference>
<dbReference type="OrthoDB" id="5205629at2759"/>
<dbReference type="InterPro" id="IPR041966">
    <property type="entry name" value="LOTUS-like"/>
</dbReference>